<sequence length="73" mass="8456">MRLRFSELSISEAKPITIFKLSPDIIKTNVLTKLHEDWAKYMTSRVLTRKMPSHRRPCKKILTKKNALPPGGH</sequence>
<proteinExistence type="predicted"/>
<reference evidence="1" key="1">
    <citation type="journal article" date="2019" name="bioRxiv">
        <title>The Genome of the Zebra Mussel, Dreissena polymorpha: A Resource for Invasive Species Research.</title>
        <authorList>
            <person name="McCartney M.A."/>
            <person name="Auch B."/>
            <person name="Kono T."/>
            <person name="Mallez S."/>
            <person name="Zhang Y."/>
            <person name="Obille A."/>
            <person name="Becker A."/>
            <person name="Abrahante J.E."/>
            <person name="Garbe J."/>
            <person name="Badalamenti J.P."/>
            <person name="Herman A."/>
            <person name="Mangelson H."/>
            <person name="Liachko I."/>
            <person name="Sullivan S."/>
            <person name="Sone E.D."/>
            <person name="Koren S."/>
            <person name="Silverstein K.A.T."/>
            <person name="Beckman K.B."/>
            <person name="Gohl D.M."/>
        </authorList>
    </citation>
    <scope>NUCLEOTIDE SEQUENCE</scope>
    <source>
        <strain evidence="1">Duluth1</strain>
        <tissue evidence="1">Whole animal</tissue>
    </source>
</reference>
<accession>A0A9D4M6W2</accession>
<evidence type="ECO:0000313" key="2">
    <source>
        <dbReference type="Proteomes" id="UP000828390"/>
    </source>
</evidence>
<keyword evidence="2" id="KW-1185">Reference proteome</keyword>
<gene>
    <name evidence="1" type="ORF">DPMN_034096</name>
</gene>
<reference evidence="1" key="2">
    <citation type="submission" date="2020-11" db="EMBL/GenBank/DDBJ databases">
        <authorList>
            <person name="McCartney M.A."/>
            <person name="Auch B."/>
            <person name="Kono T."/>
            <person name="Mallez S."/>
            <person name="Becker A."/>
            <person name="Gohl D.M."/>
            <person name="Silverstein K.A.T."/>
            <person name="Koren S."/>
            <person name="Bechman K.B."/>
            <person name="Herman A."/>
            <person name="Abrahante J.E."/>
            <person name="Garbe J."/>
        </authorList>
    </citation>
    <scope>NUCLEOTIDE SEQUENCE</scope>
    <source>
        <strain evidence="1">Duluth1</strain>
        <tissue evidence="1">Whole animal</tissue>
    </source>
</reference>
<comment type="caution">
    <text evidence="1">The sequence shown here is derived from an EMBL/GenBank/DDBJ whole genome shotgun (WGS) entry which is preliminary data.</text>
</comment>
<dbReference type="Proteomes" id="UP000828390">
    <property type="component" value="Unassembled WGS sequence"/>
</dbReference>
<feature type="non-terminal residue" evidence="1">
    <location>
        <position position="73"/>
    </location>
</feature>
<evidence type="ECO:0000313" key="1">
    <source>
        <dbReference type="EMBL" id="KAH3870904.1"/>
    </source>
</evidence>
<dbReference type="AlphaFoldDB" id="A0A9D4M6W2"/>
<name>A0A9D4M6W2_DREPO</name>
<dbReference type="EMBL" id="JAIWYP010000002">
    <property type="protein sequence ID" value="KAH3870904.1"/>
    <property type="molecule type" value="Genomic_DNA"/>
</dbReference>
<protein>
    <submittedName>
        <fullName evidence="1">Uncharacterized protein</fullName>
    </submittedName>
</protein>
<organism evidence="1 2">
    <name type="scientific">Dreissena polymorpha</name>
    <name type="common">Zebra mussel</name>
    <name type="synonym">Mytilus polymorpha</name>
    <dbReference type="NCBI Taxonomy" id="45954"/>
    <lineage>
        <taxon>Eukaryota</taxon>
        <taxon>Metazoa</taxon>
        <taxon>Spiralia</taxon>
        <taxon>Lophotrochozoa</taxon>
        <taxon>Mollusca</taxon>
        <taxon>Bivalvia</taxon>
        <taxon>Autobranchia</taxon>
        <taxon>Heteroconchia</taxon>
        <taxon>Euheterodonta</taxon>
        <taxon>Imparidentia</taxon>
        <taxon>Neoheterodontei</taxon>
        <taxon>Myida</taxon>
        <taxon>Dreissenoidea</taxon>
        <taxon>Dreissenidae</taxon>
        <taxon>Dreissena</taxon>
    </lineage>
</organism>